<dbReference type="OrthoDB" id="2356263at2"/>
<keyword evidence="3" id="KW-0804">Transcription</keyword>
<name>A0A512BSE6_9HYPH</name>
<sequence length="215" mass="23284">MAEQRRQGRSQAVKELKRGLILNAARKVFETEGLDGASLRAIAAEAGYTPAALYFHFDSKEAIYAEVLQTSLVSLSATVDQAIANLVDPAVRLRAAAMAFFGFYAENPRDLDLGFYLFRGGMRPRGLGLERDEQLNAGLAAALKPITNAAMAMGATPEEADLLMVDAFAHAAGLLLLAHTGRIRMFGASASELMARYTDESIERLKRKSDANDQS</sequence>
<organism evidence="6 7">
    <name type="scientific">Microvirga aerophila</name>
    <dbReference type="NCBI Taxonomy" id="670291"/>
    <lineage>
        <taxon>Bacteria</taxon>
        <taxon>Pseudomonadati</taxon>
        <taxon>Pseudomonadota</taxon>
        <taxon>Alphaproteobacteria</taxon>
        <taxon>Hyphomicrobiales</taxon>
        <taxon>Methylobacteriaceae</taxon>
        <taxon>Microvirga</taxon>
    </lineage>
</organism>
<dbReference type="PRINTS" id="PR00455">
    <property type="entry name" value="HTHTETR"/>
</dbReference>
<dbReference type="Proteomes" id="UP000321085">
    <property type="component" value="Unassembled WGS sequence"/>
</dbReference>
<keyword evidence="1" id="KW-0805">Transcription regulation</keyword>
<evidence type="ECO:0000256" key="1">
    <source>
        <dbReference type="ARBA" id="ARBA00023015"/>
    </source>
</evidence>
<gene>
    <name evidence="6" type="ORF">MAE02_25100</name>
</gene>
<keyword evidence="7" id="KW-1185">Reference proteome</keyword>
<feature type="domain" description="HTH tetR-type" evidence="5">
    <location>
        <begin position="15"/>
        <end position="75"/>
    </location>
</feature>
<evidence type="ECO:0000259" key="5">
    <source>
        <dbReference type="PROSITE" id="PS50977"/>
    </source>
</evidence>
<keyword evidence="2 4" id="KW-0238">DNA-binding</keyword>
<dbReference type="EMBL" id="BJYU01000030">
    <property type="protein sequence ID" value="GEO14814.1"/>
    <property type="molecule type" value="Genomic_DNA"/>
</dbReference>
<dbReference type="SUPFAM" id="SSF46689">
    <property type="entry name" value="Homeodomain-like"/>
    <property type="match status" value="1"/>
</dbReference>
<dbReference type="InterPro" id="IPR009057">
    <property type="entry name" value="Homeodomain-like_sf"/>
</dbReference>
<proteinExistence type="predicted"/>
<feature type="DNA-binding region" description="H-T-H motif" evidence="4">
    <location>
        <begin position="38"/>
        <end position="57"/>
    </location>
</feature>
<evidence type="ECO:0000256" key="2">
    <source>
        <dbReference type="ARBA" id="ARBA00023125"/>
    </source>
</evidence>
<dbReference type="RefSeq" id="WP_114186999.1">
    <property type="nucleotide sequence ID" value="NZ_BJYU01000030.1"/>
</dbReference>
<accession>A0A512BSE6</accession>
<evidence type="ECO:0000313" key="6">
    <source>
        <dbReference type="EMBL" id="GEO14814.1"/>
    </source>
</evidence>
<reference evidence="6 7" key="1">
    <citation type="submission" date="2019-07" db="EMBL/GenBank/DDBJ databases">
        <title>Whole genome shotgun sequence of Microvirga aerophila NBRC 106136.</title>
        <authorList>
            <person name="Hosoyama A."/>
            <person name="Uohara A."/>
            <person name="Ohji S."/>
            <person name="Ichikawa N."/>
        </authorList>
    </citation>
    <scope>NUCLEOTIDE SEQUENCE [LARGE SCALE GENOMIC DNA]</scope>
    <source>
        <strain evidence="6 7">NBRC 106136</strain>
    </source>
</reference>
<dbReference type="PANTHER" id="PTHR30055:SF234">
    <property type="entry name" value="HTH-TYPE TRANSCRIPTIONAL REGULATOR BETI"/>
    <property type="match status" value="1"/>
</dbReference>
<evidence type="ECO:0000313" key="7">
    <source>
        <dbReference type="Proteomes" id="UP000321085"/>
    </source>
</evidence>
<dbReference type="GO" id="GO:0000976">
    <property type="term" value="F:transcription cis-regulatory region binding"/>
    <property type="evidence" value="ECO:0007669"/>
    <property type="project" value="TreeGrafter"/>
</dbReference>
<dbReference type="Gene3D" id="1.10.357.10">
    <property type="entry name" value="Tetracycline Repressor, domain 2"/>
    <property type="match status" value="1"/>
</dbReference>
<dbReference type="InterPro" id="IPR001647">
    <property type="entry name" value="HTH_TetR"/>
</dbReference>
<protein>
    <recommendedName>
        <fullName evidence="5">HTH tetR-type domain-containing protein</fullName>
    </recommendedName>
</protein>
<dbReference type="PROSITE" id="PS50977">
    <property type="entry name" value="HTH_TETR_2"/>
    <property type="match status" value="1"/>
</dbReference>
<dbReference type="GO" id="GO:0003700">
    <property type="term" value="F:DNA-binding transcription factor activity"/>
    <property type="evidence" value="ECO:0007669"/>
    <property type="project" value="TreeGrafter"/>
</dbReference>
<dbReference type="AlphaFoldDB" id="A0A512BSE6"/>
<evidence type="ECO:0000256" key="3">
    <source>
        <dbReference type="ARBA" id="ARBA00023163"/>
    </source>
</evidence>
<dbReference type="PANTHER" id="PTHR30055">
    <property type="entry name" value="HTH-TYPE TRANSCRIPTIONAL REGULATOR RUTR"/>
    <property type="match status" value="1"/>
</dbReference>
<comment type="caution">
    <text evidence="6">The sequence shown here is derived from an EMBL/GenBank/DDBJ whole genome shotgun (WGS) entry which is preliminary data.</text>
</comment>
<dbReference type="Pfam" id="PF00440">
    <property type="entry name" value="TetR_N"/>
    <property type="match status" value="1"/>
</dbReference>
<evidence type="ECO:0000256" key="4">
    <source>
        <dbReference type="PROSITE-ProRule" id="PRU00335"/>
    </source>
</evidence>
<dbReference type="InterPro" id="IPR050109">
    <property type="entry name" value="HTH-type_TetR-like_transc_reg"/>
</dbReference>